<dbReference type="RefSeq" id="WP_036951810.1">
    <property type="nucleotide sequence ID" value="NZ_BAABIH010000012.1"/>
</dbReference>
<evidence type="ECO:0008006" key="5">
    <source>
        <dbReference type="Google" id="ProtNLM"/>
    </source>
</evidence>
<name>A0A5P9Q8W5_9MICO</name>
<organism evidence="3 4">
    <name type="scientific">Luteimicrobium xylanilyticum</name>
    <dbReference type="NCBI Taxonomy" id="1133546"/>
    <lineage>
        <taxon>Bacteria</taxon>
        <taxon>Bacillati</taxon>
        <taxon>Actinomycetota</taxon>
        <taxon>Actinomycetes</taxon>
        <taxon>Micrococcales</taxon>
        <taxon>Luteimicrobium</taxon>
    </lineage>
</organism>
<feature type="region of interest" description="Disordered" evidence="1">
    <location>
        <begin position="21"/>
        <end position="52"/>
    </location>
</feature>
<dbReference type="KEGG" id="lxl:KDY119_01225"/>
<keyword evidence="2" id="KW-0732">Signal</keyword>
<feature type="signal peptide" evidence="2">
    <location>
        <begin position="1"/>
        <end position="21"/>
    </location>
</feature>
<dbReference type="EMBL" id="CP045529">
    <property type="protein sequence ID" value="QFU97726.1"/>
    <property type="molecule type" value="Genomic_DNA"/>
</dbReference>
<evidence type="ECO:0000313" key="3">
    <source>
        <dbReference type="EMBL" id="QFU97726.1"/>
    </source>
</evidence>
<evidence type="ECO:0000256" key="1">
    <source>
        <dbReference type="SAM" id="MobiDB-lite"/>
    </source>
</evidence>
<dbReference type="Proteomes" id="UP000326702">
    <property type="component" value="Chromosome"/>
</dbReference>
<proteinExistence type="predicted"/>
<sequence length="143" mass="14925">MKKTALIALPLAALIGFGAAACSSDDDSSSSSSTTTSAASTESATQRPADVKAQELSDAIADKFPNAKVTAYHGQVSLNVSKDEKDVVAFVEKQTGMSAEAKKQIEDAGKDPSSVTYDEWLVNVTPDDQGGSQWRIVSIAPSN</sequence>
<evidence type="ECO:0000313" key="4">
    <source>
        <dbReference type="Proteomes" id="UP000326702"/>
    </source>
</evidence>
<reference evidence="3 4" key="1">
    <citation type="submission" date="2019-10" db="EMBL/GenBank/DDBJ databases">
        <title>Genome sequence of Luteimicrobium xylanilyticum HY-24.</title>
        <authorList>
            <person name="Kim D.Y."/>
            <person name="Park H.-Y."/>
        </authorList>
    </citation>
    <scope>NUCLEOTIDE SEQUENCE [LARGE SCALE GENOMIC DNA]</scope>
    <source>
        <strain evidence="3 4">HY-24</strain>
    </source>
</reference>
<keyword evidence="4" id="KW-1185">Reference proteome</keyword>
<dbReference type="PROSITE" id="PS51257">
    <property type="entry name" value="PROKAR_LIPOPROTEIN"/>
    <property type="match status" value="1"/>
</dbReference>
<evidence type="ECO:0000256" key="2">
    <source>
        <dbReference type="SAM" id="SignalP"/>
    </source>
</evidence>
<protein>
    <recommendedName>
        <fullName evidence="5">Lipoprotein</fullName>
    </recommendedName>
</protein>
<accession>A0A5P9Q8W5</accession>
<feature type="compositionally biased region" description="Low complexity" evidence="1">
    <location>
        <begin position="21"/>
        <end position="45"/>
    </location>
</feature>
<gene>
    <name evidence="3" type="ORF">KDY119_01225</name>
</gene>
<feature type="chain" id="PRO_5024906756" description="Lipoprotein" evidence="2">
    <location>
        <begin position="22"/>
        <end position="143"/>
    </location>
</feature>
<dbReference type="AlphaFoldDB" id="A0A5P9Q8W5"/>